<feature type="transmembrane region" description="Helical" evidence="1">
    <location>
        <begin position="130"/>
        <end position="152"/>
    </location>
</feature>
<keyword evidence="1" id="KW-0472">Membrane</keyword>
<name>A0ABT8CNK6_9VIBR</name>
<proteinExistence type="predicted"/>
<feature type="transmembrane region" description="Helical" evidence="1">
    <location>
        <begin position="34"/>
        <end position="53"/>
    </location>
</feature>
<evidence type="ECO:0000313" key="3">
    <source>
        <dbReference type="Proteomes" id="UP001223712"/>
    </source>
</evidence>
<evidence type="ECO:0000313" key="2">
    <source>
        <dbReference type="EMBL" id="MDN3702011.1"/>
    </source>
</evidence>
<dbReference type="InterPro" id="IPR046730">
    <property type="entry name" value="DUF6622"/>
</dbReference>
<dbReference type="Pfam" id="PF20327">
    <property type="entry name" value="DUF6622"/>
    <property type="match status" value="1"/>
</dbReference>
<accession>A0ABT8CNK6</accession>
<keyword evidence="3" id="KW-1185">Reference proteome</keyword>
<gene>
    <name evidence="2" type="ORF">QWY96_15900</name>
</gene>
<dbReference type="Proteomes" id="UP001223712">
    <property type="component" value="Unassembled WGS sequence"/>
</dbReference>
<feature type="transmembrane region" description="Helical" evidence="1">
    <location>
        <begin position="59"/>
        <end position="85"/>
    </location>
</feature>
<keyword evidence="1" id="KW-1133">Transmembrane helix</keyword>
<feature type="transmembrane region" description="Helical" evidence="1">
    <location>
        <begin position="105"/>
        <end position="124"/>
    </location>
</feature>
<reference evidence="3" key="1">
    <citation type="journal article" date="2019" name="Int. J. Syst. Evol. Microbiol.">
        <title>The Global Catalogue of Microorganisms (GCM) 10K type strain sequencing project: providing services to taxonomists for standard genome sequencing and annotation.</title>
        <authorList>
            <consortium name="The Broad Institute Genomics Platform"/>
            <consortium name="The Broad Institute Genome Sequencing Center for Infectious Disease"/>
            <person name="Wu L."/>
            <person name="Ma J."/>
        </authorList>
    </citation>
    <scope>NUCLEOTIDE SEQUENCE [LARGE SCALE GENOMIC DNA]</scope>
    <source>
        <strain evidence="3">CECT 7226</strain>
    </source>
</reference>
<evidence type="ECO:0000256" key="1">
    <source>
        <dbReference type="SAM" id="Phobius"/>
    </source>
</evidence>
<dbReference type="RefSeq" id="WP_261840139.1">
    <property type="nucleotide sequence ID" value="NZ_AP025459.1"/>
</dbReference>
<sequence length="172" mass="18987">MFIEIVRNTPVWVWFLFAYLVRRGITSLRPREVSVGRLLIIPMLFFIWGIYGITTTVPLTSLTLTIVVASLVVGVLGLLLVNRVFISQAKYDPNTMMLTLPGQPISLLLILFAFISHYVFSAFIAVDPQIVSSASFITVFCVLSGVSIGSFWGNTLGNLNVVVKTRKSTTAV</sequence>
<protein>
    <submittedName>
        <fullName evidence="2">Uncharacterized protein</fullName>
    </submittedName>
</protein>
<dbReference type="EMBL" id="JAUFQY010000002">
    <property type="protein sequence ID" value="MDN3702011.1"/>
    <property type="molecule type" value="Genomic_DNA"/>
</dbReference>
<comment type="caution">
    <text evidence="2">The sequence shown here is derived from an EMBL/GenBank/DDBJ whole genome shotgun (WGS) entry which is preliminary data.</text>
</comment>
<organism evidence="2 3">
    <name type="scientific">Vibrio artabrorum</name>
    <dbReference type="NCBI Taxonomy" id="446374"/>
    <lineage>
        <taxon>Bacteria</taxon>
        <taxon>Pseudomonadati</taxon>
        <taxon>Pseudomonadota</taxon>
        <taxon>Gammaproteobacteria</taxon>
        <taxon>Vibrionales</taxon>
        <taxon>Vibrionaceae</taxon>
        <taxon>Vibrio</taxon>
    </lineage>
</organism>
<keyword evidence="1" id="KW-0812">Transmembrane</keyword>